<protein>
    <recommendedName>
        <fullName evidence="2">Alpha/beta hydrolase</fullName>
    </recommendedName>
</protein>
<sequence>MKYNEDTSYSLITKIKSYNGLRGEPTPVKIIAPQKHGKKVVILYPGASPTAENHPKMVMLGRLLAQVGFKVYIPRIPPLKNLDISEINVQWFAHFYQWILEIEKVNPHQIIMVGISYGGGIMLKTLLNIQDRVPLPKTLLTYGTYSDAESTLKFLLTGEISIKEKTYQITPHEWGLTVLFHNYLKNLETEWDTSGLQRAIQLHIQDKREQCDRQVNTLPKFQKNIFYSIISGNPTPEVKELAQAIIKNEQETLKRLSPKYWAKNFQKKVFILHGSNDSMVPFTESIQLAEDLPNSELFISYLYEHSEFSTNGGFFFNFMEIIKLIQFYANFFNHYAN</sequence>
<dbReference type="SUPFAM" id="SSF53474">
    <property type="entry name" value="alpha/beta-Hydrolases"/>
    <property type="match status" value="1"/>
</dbReference>
<evidence type="ECO:0000313" key="1">
    <source>
        <dbReference type="EMBL" id="SVA60639.1"/>
    </source>
</evidence>
<name>A0A381X796_9ZZZZ</name>
<dbReference type="AlphaFoldDB" id="A0A381X796"/>
<accession>A0A381X796</accession>
<evidence type="ECO:0008006" key="2">
    <source>
        <dbReference type="Google" id="ProtNLM"/>
    </source>
</evidence>
<reference evidence="1" key="1">
    <citation type="submission" date="2018-05" db="EMBL/GenBank/DDBJ databases">
        <authorList>
            <person name="Lanie J.A."/>
            <person name="Ng W.-L."/>
            <person name="Kazmierczak K.M."/>
            <person name="Andrzejewski T.M."/>
            <person name="Davidsen T.M."/>
            <person name="Wayne K.J."/>
            <person name="Tettelin H."/>
            <person name="Glass J.I."/>
            <person name="Rusch D."/>
            <person name="Podicherti R."/>
            <person name="Tsui H.-C.T."/>
            <person name="Winkler M.E."/>
        </authorList>
    </citation>
    <scope>NUCLEOTIDE SEQUENCE</scope>
</reference>
<dbReference type="Gene3D" id="3.40.50.1820">
    <property type="entry name" value="alpha/beta hydrolase"/>
    <property type="match status" value="1"/>
</dbReference>
<dbReference type="EMBL" id="UINC01014164">
    <property type="protein sequence ID" value="SVA60639.1"/>
    <property type="molecule type" value="Genomic_DNA"/>
</dbReference>
<dbReference type="InterPro" id="IPR029058">
    <property type="entry name" value="AB_hydrolase_fold"/>
</dbReference>
<organism evidence="1">
    <name type="scientific">marine metagenome</name>
    <dbReference type="NCBI Taxonomy" id="408172"/>
    <lineage>
        <taxon>unclassified sequences</taxon>
        <taxon>metagenomes</taxon>
        <taxon>ecological metagenomes</taxon>
    </lineage>
</organism>
<gene>
    <name evidence="1" type="ORF">METZ01_LOCUS113493</name>
</gene>
<proteinExistence type="predicted"/>